<evidence type="ECO:0008006" key="4">
    <source>
        <dbReference type="Google" id="ProtNLM"/>
    </source>
</evidence>
<proteinExistence type="predicted"/>
<dbReference type="Proteomes" id="UP001271769">
    <property type="component" value="Unassembled WGS sequence"/>
</dbReference>
<reference evidence="2 3" key="1">
    <citation type="journal article" date="2013" name="Antonie Van Leeuwenhoek">
        <title>Dongia rigui sp. nov., isolated from freshwater of a large wetland in Korea.</title>
        <authorList>
            <person name="Baik K.S."/>
            <person name="Hwang Y.M."/>
            <person name="Choi J.S."/>
            <person name="Kwon J."/>
            <person name="Seong C.N."/>
        </authorList>
    </citation>
    <scope>NUCLEOTIDE SEQUENCE [LARGE SCALE GENOMIC DNA]</scope>
    <source>
        <strain evidence="2 3">04SU4-P</strain>
    </source>
</reference>
<organism evidence="2 3">
    <name type="scientific">Dongia rigui</name>
    <dbReference type="NCBI Taxonomy" id="940149"/>
    <lineage>
        <taxon>Bacteria</taxon>
        <taxon>Pseudomonadati</taxon>
        <taxon>Pseudomonadota</taxon>
        <taxon>Alphaproteobacteria</taxon>
        <taxon>Rhodospirillales</taxon>
        <taxon>Dongiaceae</taxon>
        <taxon>Dongia</taxon>
    </lineage>
</organism>
<dbReference type="PROSITE" id="PS51257">
    <property type="entry name" value="PROKAR_LIPOPROTEIN"/>
    <property type="match status" value="1"/>
</dbReference>
<feature type="signal peptide" evidence="1">
    <location>
        <begin position="1"/>
        <end position="22"/>
    </location>
</feature>
<sequence>MMKRTLTILALLALSACGYNSAQPGGIDESVAAAISPEDASVIVVTVRDPLPVKSARLIDPAGQATEAFAIDTDRATYSDGGGLKPNVGVGVTGGSSGGVSTGIGIGFPLFGSGSGTATHRVTESRIRLRIADMAAYRLNWQRYKLAVDLDDGVNRRAFQMVPPPPL</sequence>
<dbReference type="EMBL" id="JAXCLX010000001">
    <property type="protein sequence ID" value="MDY0871452.1"/>
    <property type="molecule type" value="Genomic_DNA"/>
</dbReference>
<name>A0ABU5DVX7_9PROT</name>
<accession>A0ABU5DVX7</accession>
<feature type="chain" id="PRO_5045804689" description="Lipoprotein" evidence="1">
    <location>
        <begin position="23"/>
        <end position="167"/>
    </location>
</feature>
<keyword evidence="3" id="KW-1185">Reference proteome</keyword>
<keyword evidence="1" id="KW-0732">Signal</keyword>
<comment type="caution">
    <text evidence="2">The sequence shown here is derived from an EMBL/GenBank/DDBJ whole genome shotgun (WGS) entry which is preliminary data.</text>
</comment>
<evidence type="ECO:0000313" key="3">
    <source>
        <dbReference type="Proteomes" id="UP001271769"/>
    </source>
</evidence>
<gene>
    <name evidence="2" type="ORF">SMD31_05945</name>
</gene>
<dbReference type="RefSeq" id="WP_320499881.1">
    <property type="nucleotide sequence ID" value="NZ_JAXCLX010000001.1"/>
</dbReference>
<evidence type="ECO:0000313" key="2">
    <source>
        <dbReference type="EMBL" id="MDY0871452.1"/>
    </source>
</evidence>
<protein>
    <recommendedName>
        <fullName evidence="4">Lipoprotein</fullName>
    </recommendedName>
</protein>
<evidence type="ECO:0000256" key="1">
    <source>
        <dbReference type="SAM" id="SignalP"/>
    </source>
</evidence>